<comment type="caution">
    <text evidence="1">The sequence shown here is derived from an EMBL/GenBank/DDBJ whole genome shotgun (WGS) entry which is preliminary data.</text>
</comment>
<keyword evidence="2" id="KW-1185">Reference proteome</keyword>
<proteinExistence type="predicted"/>
<dbReference type="SUPFAM" id="SSF50939">
    <property type="entry name" value="Sialidases"/>
    <property type="match status" value="1"/>
</dbReference>
<dbReference type="OrthoDB" id="6381507at2"/>
<evidence type="ECO:0000313" key="1">
    <source>
        <dbReference type="EMBL" id="PRD56598.1"/>
    </source>
</evidence>
<dbReference type="EMBL" id="PVBS01000001">
    <property type="protein sequence ID" value="PRD56598.1"/>
    <property type="molecule type" value="Genomic_DNA"/>
</dbReference>
<dbReference type="CDD" id="cd15482">
    <property type="entry name" value="Sialidase_non-viral"/>
    <property type="match status" value="1"/>
</dbReference>
<reference evidence="1 2" key="1">
    <citation type="submission" date="2018-02" db="EMBL/GenBank/DDBJ databases">
        <title>The draft genome of Sphingobacterium gobiense H7.</title>
        <authorList>
            <person name="Li L."/>
            <person name="Liu L."/>
            <person name="Zhang X."/>
            <person name="Wang T."/>
            <person name="Liang L."/>
        </authorList>
    </citation>
    <scope>NUCLEOTIDE SEQUENCE [LARGE SCALE GENOMIC DNA]</scope>
    <source>
        <strain evidence="1 2">ACCC 05757</strain>
    </source>
</reference>
<gene>
    <name evidence="1" type="ORF">C5749_04995</name>
</gene>
<evidence type="ECO:0000313" key="2">
    <source>
        <dbReference type="Proteomes" id="UP000238642"/>
    </source>
</evidence>
<evidence type="ECO:0008006" key="3">
    <source>
        <dbReference type="Google" id="ProtNLM"/>
    </source>
</evidence>
<name>A0A2S9JTP9_9SPHI</name>
<dbReference type="AlphaFoldDB" id="A0A2S9JTP9"/>
<dbReference type="Pfam" id="PF15892">
    <property type="entry name" value="BNR_4"/>
    <property type="match status" value="1"/>
</dbReference>
<organism evidence="1 2">
    <name type="scientific">Sphingobacterium gobiense</name>
    <dbReference type="NCBI Taxonomy" id="1382456"/>
    <lineage>
        <taxon>Bacteria</taxon>
        <taxon>Pseudomonadati</taxon>
        <taxon>Bacteroidota</taxon>
        <taxon>Sphingobacteriia</taxon>
        <taxon>Sphingobacteriales</taxon>
        <taxon>Sphingobacteriaceae</taxon>
        <taxon>Sphingobacterium</taxon>
    </lineage>
</organism>
<sequence length="431" mass="49810">MNRGVFVPMVLVLVFLNLFAKAQFKAGDYEVIAEDAAWCWFSDPRGVYHKGLNERIYYAYINSKGDVAISSRDLGSKEVKTFVLHKELQVDDHNVPSILFLPDGRLLTFYTEHNGRFFMRKSKNPEDITEWESERVIPFGGKRITYSHPVMLKEEGNRIYMFWRGSDWRPSFSFSDDLGDSWSPTEALIESKGTKNRPYLKVHSNGKDRIDFIFTDGHPAVEPTNSVYHFYYNEGIFYQTNGEQISARDGPAIQHEHVRKVYDGGKSTIRAWISDVALGKNGKPVIVYTRFPRDTDHRYHYARWNGERWLDEEICKGGGSMPVVKPGEKVREPHYSGGIALDHHDPSNVYLSRKVDRFFEVAHWKKKGKRWISTKITSGSGTDNIRPYVVFGFAGDPIVLWMTGTYNHYTQFDTDLRINQTISTRLDRAYN</sequence>
<dbReference type="Proteomes" id="UP000238642">
    <property type="component" value="Unassembled WGS sequence"/>
</dbReference>
<protein>
    <recommendedName>
        <fullName evidence="3">Exo-alpha-sialidase</fullName>
    </recommendedName>
</protein>
<dbReference type="Gene3D" id="2.120.10.10">
    <property type="match status" value="1"/>
</dbReference>
<dbReference type="InterPro" id="IPR036278">
    <property type="entry name" value="Sialidase_sf"/>
</dbReference>
<dbReference type="RefSeq" id="WP_105723560.1">
    <property type="nucleotide sequence ID" value="NZ_PVBS01000001.1"/>
</dbReference>
<accession>A0A2S9JTP9</accession>